<gene>
    <name evidence="1" type="ORF">ECH7EC869_5860</name>
</gene>
<dbReference type="RefSeq" id="WP_000015617.1">
    <property type="nucleotide sequence ID" value="NZ_ABHU01000020.1"/>
</dbReference>
<dbReference type="EMBL" id="ABHU01000020">
    <property type="protein sequence ID" value="EDU89571.1"/>
    <property type="molecule type" value="Genomic_DNA"/>
</dbReference>
<dbReference type="Proteomes" id="UP000004641">
    <property type="component" value="Unassembled WGS sequence"/>
</dbReference>
<comment type="caution">
    <text evidence="1">The sequence shown here is derived from an EMBL/GenBank/DDBJ whole genome shotgun (WGS) entry which is preliminary data.</text>
</comment>
<sequence>MSGLEGFGTGFRSYVQAQGTLVNNTNLTDETGKVLNPATPEEIKY</sequence>
<evidence type="ECO:0000313" key="2">
    <source>
        <dbReference type="Proteomes" id="UP000004641"/>
    </source>
</evidence>
<proteinExistence type="predicted"/>
<dbReference type="BioCyc" id="ECOL478008-HMP:G76-483097-MONOMER"/>
<organism evidence="1 2">
    <name type="scientific">Escherichia coli O157:H7 (strain EC869)</name>
    <dbReference type="NCBI Taxonomy" id="478008"/>
    <lineage>
        <taxon>Bacteria</taxon>
        <taxon>Pseudomonadati</taxon>
        <taxon>Pseudomonadota</taxon>
        <taxon>Gammaproteobacteria</taxon>
        <taxon>Enterobacterales</taxon>
        <taxon>Enterobacteriaceae</taxon>
        <taxon>Escherichia</taxon>
    </lineage>
</organism>
<protein>
    <submittedName>
        <fullName evidence="1">CdiA</fullName>
    </submittedName>
</protein>
<name>A0A0H3PT37_ECO5C</name>
<reference evidence="1 2" key="1">
    <citation type="journal article" date="2011" name="Appl. Environ. Microbiol.">
        <title>Genome signatures of Escherichia coli O157:H7 isolates from the bovine host reservoir.</title>
        <authorList>
            <person name="Eppinger M."/>
            <person name="Mammel M.K."/>
            <person name="Leclerc J.E."/>
            <person name="Ravel J."/>
            <person name="Cebula T.A."/>
        </authorList>
    </citation>
    <scope>NUCLEOTIDE SEQUENCE [LARGE SCALE GENOMIC DNA]</scope>
    <source>
        <strain evidence="1 2">EC869</strain>
    </source>
</reference>
<evidence type="ECO:0000313" key="1">
    <source>
        <dbReference type="EMBL" id="EDU89571.1"/>
    </source>
</evidence>
<accession>A0A0H3PT37</accession>
<dbReference type="AlphaFoldDB" id="A0A0H3PT37"/>